<proteinExistence type="predicted"/>
<reference evidence="2" key="1">
    <citation type="submission" date="2021-10" db="EMBL/GenBank/DDBJ databases">
        <title>Anaerobic single-cell dispensing facilitates the cultivation of human gut bacteria.</title>
        <authorList>
            <person name="Afrizal A."/>
        </authorList>
    </citation>
    <scope>NUCLEOTIDE SEQUENCE</scope>
    <source>
        <strain evidence="2">CLA-AA-H215</strain>
    </source>
</reference>
<sequence length="69" mass="8014">MARNKGVSGKTHTKQQLDDYANQHNPNNKAYKAKVTNQKQIKKQKGKEHPDYVADLDWMCFSKGPYEFD</sequence>
<dbReference type="Proteomes" id="UP001198182">
    <property type="component" value="Unassembled WGS sequence"/>
</dbReference>
<feature type="region of interest" description="Disordered" evidence="1">
    <location>
        <begin position="1"/>
        <end position="48"/>
    </location>
</feature>
<evidence type="ECO:0000256" key="1">
    <source>
        <dbReference type="SAM" id="MobiDB-lite"/>
    </source>
</evidence>
<keyword evidence="3" id="KW-1185">Reference proteome</keyword>
<dbReference type="RefSeq" id="WP_044761234.1">
    <property type="nucleotide sequence ID" value="NZ_JAJEQR010000002.1"/>
</dbReference>
<dbReference type="AlphaFoldDB" id="A0AAE3E909"/>
<accession>A0AAE3E909</accession>
<organism evidence="2 3">
    <name type="scientific">Hominifimenecus microfluidus</name>
    <dbReference type="NCBI Taxonomy" id="2885348"/>
    <lineage>
        <taxon>Bacteria</taxon>
        <taxon>Bacillati</taxon>
        <taxon>Bacillota</taxon>
        <taxon>Clostridia</taxon>
        <taxon>Lachnospirales</taxon>
        <taxon>Lachnospiraceae</taxon>
        <taxon>Hominifimenecus</taxon>
    </lineage>
</organism>
<name>A0AAE3E909_9FIRM</name>
<dbReference type="EMBL" id="JAJEQR010000002">
    <property type="protein sequence ID" value="MCC2229580.1"/>
    <property type="molecule type" value="Genomic_DNA"/>
</dbReference>
<gene>
    <name evidence="2" type="ORF">LKD81_01010</name>
</gene>
<evidence type="ECO:0000313" key="3">
    <source>
        <dbReference type="Proteomes" id="UP001198182"/>
    </source>
</evidence>
<protein>
    <submittedName>
        <fullName evidence="2">Uncharacterized protein</fullName>
    </submittedName>
</protein>
<comment type="caution">
    <text evidence="2">The sequence shown here is derived from an EMBL/GenBank/DDBJ whole genome shotgun (WGS) entry which is preliminary data.</text>
</comment>
<evidence type="ECO:0000313" key="2">
    <source>
        <dbReference type="EMBL" id="MCC2229580.1"/>
    </source>
</evidence>